<evidence type="ECO:0000256" key="3">
    <source>
        <dbReference type="ARBA" id="ARBA00022426"/>
    </source>
</evidence>
<dbReference type="RefSeq" id="WP_069443467.1">
    <property type="nucleotide sequence ID" value="NZ_LPWE01000004.1"/>
</dbReference>
<keyword evidence="9" id="KW-0406">Ion transport</keyword>
<dbReference type="EMBL" id="LPWE01000004">
    <property type="protein sequence ID" value="ODR96508.1"/>
    <property type="molecule type" value="Genomic_DNA"/>
</dbReference>
<evidence type="ECO:0000256" key="6">
    <source>
        <dbReference type="ARBA" id="ARBA00022596"/>
    </source>
</evidence>
<keyword evidence="6" id="KW-0533">Nickel</keyword>
<evidence type="ECO:0000313" key="17">
    <source>
        <dbReference type="Proteomes" id="UP000094172"/>
    </source>
</evidence>
<comment type="subcellular location">
    <subcellularLocation>
        <location evidence="2 13">Cell membrane</location>
        <topology evidence="2 13">Multi-pass membrane protein</topology>
    </subcellularLocation>
</comment>
<dbReference type="InterPro" id="IPR051224">
    <property type="entry name" value="NiCoT_RcnA"/>
</dbReference>
<keyword evidence="8 13" id="KW-1133">Transmembrane helix</keyword>
<dbReference type="PANTHER" id="PTHR40659">
    <property type="entry name" value="NICKEL/COBALT EFFLUX SYSTEM RCNA"/>
    <property type="match status" value="1"/>
</dbReference>
<dbReference type="GO" id="GO:0010045">
    <property type="term" value="P:response to nickel cation"/>
    <property type="evidence" value="ECO:0007669"/>
    <property type="project" value="TreeGrafter"/>
</dbReference>
<keyword evidence="17" id="KW-1185">Reference proteome</keyword>
<reference evidence="16 17" key="1">
    <citation type="journal article" date="2016" name="Environ. Microbiol.">
        <title>New Methyloceanibacter diversity from North Sea sediments includes methanotroph containing solely the soluble methane monooxygenase.</title>
        <authorList>
            <person name="Vekeman B."/>
            <person name="Kerckhof F.M."/>
            <person name="Cremers G."/>
            <person name="de Vos P."/>
            <person name="Vandamme P."/>
            <person name="Boon N."/>
            <person name="Op den Camp H.J."/>
            <person name="Heylen K."/>
        </authorList>
    </citation>
    <scope>NUCLEOTIDE SEQUENCE [LARGE SCALE GENOMIC DNA]</scope>
    <source>
        <strain evidence="16 17">R-67176</strain>
    </source>
</reference>
<evidence type="ECO:0000256" key="1">
    <source>
        <dbReference type="ARBA" id="ARBA00002510"/>
    </source>
</evidence>
<evidence type="ECO:0000256" key="10">
    <source>
        <dbReference type="ARBA" id="ARBA00023112"/>
    </source>
</evidence>
<evidence type="ECO:0000256" key="8">
    <source>
        <dbReference type="ARBA" id="ARBA00022989"/>
    </source>
</evidence>
<dbReference type="GO" id="GO:0006824">
    <property type="term" value="P:cobalt ion transport"/>
    <property type="evidence" value="ECO:0007669"/>
    <property type="project" value="UniProtKB-KW"/>
</dbReference>
<feature type="compositionally biased region" description="Basic residues" evidence="14">
    <location>
        <begin position="234"/>
        <end position="243"/>
    </location>
</feature>
<feature type="region of interest" description="Disordered" evidence="14">
    <location>
        <begin position="18"/>
        <end position="52"/>
    </location>
</feature>
<feature type="transmembrane region" description="Helical" evidence="13">
    <location>
        <begin position="270"/>
        <end position="292"/>
    </location>
</feature>
<comment type="caution">
    <text evidence="16">The sequence shown here is derived from an EMBL/GenBank/DDBJ whole genome shotgun (WGS) entry which is preliminary data.</text>
</comment>
<evidence type="ECO:0000256" key="4">
    <source>
        <dbReference type="ARBA" id="ARBA00022448"/>
    </source>
</evidence>
<keyword evidence="7 13" id="KW-0812">Transmembrane</keyword>
<feature type="transmembrane region" description="Helical" evidence="13">
    <location>
        <begin position="138"/>
        <end position="162"/>
    </location>
</feature>
<evidence type="ECO:0000256" key="2">
    <source>
        <dbReference type="ARBA" id="ARBA00004651"/>
    </source>
</evidence>
<comment type="similarity">
    <text evidence="13">Belongs to the NiCoT transporter (TC 2.A.52) family.</text>
</comment>
<dbReference type="Proteomes" id="UP000094172">
    <property type="component" value="Unassembled WGS sequence"/>
</dbReference>
<feature type="transmembrane region" description="Helical" evidence="13">
    <location>
        <begin position="97"/>
        <end position="117"/>
    </location>
</feature>
<evidence type="ECO:0000313" key="16">
    <source>
        <dbReference type="EMBL" id="ODR96508.1"/>
    </source>
</evidence>
<dbReference type="PANTHER" id="PTHR40659:SF1">
    <property type="entry name" value="NICKEL_COBALT EFFLUX SYSTEM RCNA"/>
    <property type="match status" value="1"/>
</dbReference>
<feature type="region of interest" description="Disordered" evidence="14">
    <location>
        <begin position="210"/>
        <end position="245"/>
    </location>
</feature>
<feature type="transmembrane region" description="Helical" evidence="13">
    <location>
        <begin position="182"/>
        <end position="201"/>
    </location>
</feature>
<dbReference type="STRING" id="1774970.AUC70_14605"/>
<dbReference type="Pfam" id="PF03824">
    <property type="entry name" value="NicO"/>
    <property type="match status" value="1"/>
</dbReference>
<comment type="function">
    <text evidence="1">Efflux system for nickel and cobalt.</text>
</comment>
<feature type="compositionally biased region" description="Basic and acidic residues" evidence="14">
    <location>
        <begin position="210"/>
        <end position="233"/>
    </location>
</feature>
<organism evidence="16 17">
    <name type="scientific">Methyloceanibacter stevinii</name>
    <dbReference type="NCBI Taxonomy" id="1774970"/>
    <lineage>
        <taxon>Bacteria</taxon>
        <taxon>Pseudomonadati</taxon>
        <taxon>Pseudomonadota</taxon>
        <taxon>Alphaproteobacteria</taxon>
        <taxon>Hyphomicrobiales</taxon>
        <taxon>Hyphomicrobiaceae</taxon>
        <taxon>Methyloceanibacter</taxon>
    </lineage>
</organism>
<sequence>MALLVLAIMPFGQAQAQAPQSPPSAFGAPAKPQAPPSAFGAPKSAPGPQAAPVQSVPLTAQGTFGRLQTWIIQTQQKMLRPLAATIKKLKEGNAWRAGLWLAGLSFVYGIVHAAGPGHGKAIISSYVLANRETVRRGILISFLAAAVQGLMAVALVGVLIIALKGTGIEVNSWVKQLESASYALVFLVGLSLLVSTLWRLWRRRGAMKAGEGHHHHDHSHRHDDGDHGHDHAHDHKHGHHHHDHDHESCEACGHIVDVHEIAQPMTWRKIWAVVLSVGIRPCSGAVLVLVFALAQGLFWAGVASTFAMALGTAITVAVLASLAIGSRNIALAIGGENTRWAEAVWTICAIGGALFVMTIGLLLFLASLGPARPF</sequence>
<proteinExistence type="inferred from homology"/>
<feature type="compositionally biased region" description="Low complexity" evidence="14">
    <location>
        <begin position="18"/>
        <end position="30"/>
    </location>
</feature>
<keyword evidence="15" id="KW-0732">Signal</keyword>
<dbReference type="AlphaFoldDB" id="A0A1E3VSK2"/>
<keyword evidence="4 13" id="KW-0813">Transport</keyword>
<dbReference type="GO" id="GO:0032025">
    <property type="term" value="P:response to cobalt ion"/>
    <property type="evidence" value="ECO:0007669"/>
    <property type="project" value="TreeGrafter"/>
</dbReference>
<evidence type="ECO:0000256" key="15">
    <source>
        <dbReference type="SAM" id="SignalP"/>
    </source>
</evidence>
<evidence type="ECO:0000256" key="9">
    <source>
        <dbReference type="ARBA" id="ARBA00023065"/>
    </source>
</evidence>
<keyword evidence="10" id="KW-0921">Nickel transport</keyword>
<dbReference type="GO" id="GO:0005886">
    <property type="term" value="C:plasma membrane"/>
    <property type="evidence" value="ECO:0007669"/>
    <property type="project" value="UniProtKB-SubCell"/>
</dbReference>
<protein>
    <recommendedName>
        <fullName evidence="13">Nickel/cobalt efflux system</fullName>
    </recommendedName>
</protein>
<name>A0A1E3VSK2_9HYPH</name>
<evidence type="ECO:0000256" key="12">
    <source>
        <dbReference type="ARBA" id="ARBA00023285"/>
    </source>
</evidence>
<keyword evidence="5" id="KW-1003">Cell membrane</keyword>
<feature type="chain" id="PRO_5009138695" description="Nickel/cobalt efflux system" evidence="15">
    <location>
        <begin position="17"/>
        <end position="374"/>
    </location>
</feature>
<keyword evidence="3" id="KW-0171">Cobalt transport</keyword>
<accession>A0A1E3VSK2</accession>
<evidence type="ECO:0000256" key="14">
    <source>
        <dbReference type="SAM" id="MobiDB-lite"/>
    </source>
</evidence>
<dbReference type="GO" id="GO:0015099">
    <property type="term" value="F:nickel cation transmembrane transporter activity"/>
    <property type="evidence" value="ECO:0007669"/>
    <property type="project" value="UniProtKB-UniRule"/>
</dbReference>
<feature type="signal peptide" evidence="15">
    <location>
        <begin position="1"/>
        <end position="16"/>
    </location>
</feature>
<dbReference type="InterPro" id="IPR011541">
    <property type="entry name" value="Ni/Co_transpt_high_affinity"/>
</dbReference>
<dbReference type="GO" id="GO:0046583">
    <property type="term" value="F:monoatomic cation efflux transmembrane transporter activity"/>
    <property type="evidence" value="ECO:0007669"/>
    <property type="project" value="TreeGrafter"/>
</dbReference>
<evidence type="ECO:0000256" key="11">
    <source>
        <dbReference type="ARBA" id="ARBA00023136"/>
    </source>
</evidence>
<feature type="transmembrane region" description="Helical" evidence="13">
    <location>
        <begin position="343"/>
        <end position="368"/>
    </location>
</feature>
<evidence type="ECO:0000256" key="7">
    <source>
        <dbReference type="ARBA" id="ARBA00022692"/>
    </source>
</evidence>
<keyword evidence="12" id="KW-0170">Cobalt</keyword>
<evidence type="ECO:0000256" key="13">
    <source>
        <dbReference type="RuleBase" id="RU362101"/>
    </source>
</evidence>
<feature type="transmembrane region" description="Helical" evidence="13">
    <location>
        <begin position="298"/>
        <end position="322"/>
    </location>
</feature>
<gene>
    <name evidence="16" type="ORF">AUC70_14605</name>
</gene>
<evidence type="ECO:0000256" key="5">
    <source>
        <dbReference type="ARBA" id="ARBA00022475"/>
    </source>
</evidence>
<keyword evidence="11 13" id="KW-0472">Membrane</keyword>